<dbReference type="EMBL" id="RKHQ01000002">
    <property type="protein sequence ID" value="ROR93603.1"/>
    <property type="molecule type" value="Genomic_DNA"/>
</dbReference>
<dbReference type="GO" id="GO:0000731">
    <property type="term" value="P:DNA synthesis involved in DNA repair"/>
    <property type="evidence" value="ECO:0007669"/>
    <property type="project" value="TreeGrafter"/>
</dbReference>
<dbReference type="FunFam" id="1.10.3710.10:FF:000003">
    <property type="entry name" value="ATPase, AAA family protein"/>
    <property type="match status" value="1"/>
</dbReference>
<dbReference type="GO" id="GO:0006261">
    <property type="term" value="P:DNA-templated DNA replication"/>
    <property type="evidence" value="ECO:0007669"/>
    <property type="project" value="TreeGrafter"/>
</dbReference>
<dbReference type="Gene3D" id="3.40.50.300">
    <property type="entry name" value="P-loop containing nucleotide triphosphate hydrolases"/>
    <property type="match status" value="1"/>
</dbReference>
<dbReference type="CDD" id="cd18139">
    <property type="entry name" value="HLD_clamp_RarA"/>
    <property type="match status" value="1"/>
</dbReference>
<comment type="caution">
    <text evidence="5">The sequence shown here is derived from an EMBL/GenBank/DDBJ whole genome shotgun (WGS) entry which is preliminary data.</text>
</comment>
<dbReference type="InterPro" id="IPR051314">
    <property type="entry name" value="AAA_ATPase_RarA/MGS1/WRNIP1"/>
</dbReference>
<protein>
    <submittedName>
        <fullName evidence="5">Putative ATPase</fullName>
    </submittedName>
</protein>
<dbReference type="Gene3D" id="1.10.8.60">
    <property type="match status" value="1"/>
</dbReference>
<proteinExistence type="inferred from homology"/>
<evidence type="ECO:0000259" key="4">
    <source>
        <dbReference type="SMART" id="SM00382"/>
    </source>
</evidence>
<evidence type="ECO:0000256" key="1">
    <source>
        <dbReference type="ARBA" id="ARBA00008959"/>
    </source>
</evidence>
<dbReference type="InterPro" id="IPR003959">
    <property type="entry name" value="ATPase_AAA_core"/>
</dbReference>
<reference evidence="5 6" key="1">
    <citation type="submission" date="2018-11" db="EMBL/GenBank/DDBJ databases">
        <title>Sequencing the genomes of 1000 actinobacteria strains.</title>
        <authorList>
            <person name="Klenk H.-P."/>
        </authorList>
    </citation>
    <scope>NUCLEOTIDE SEQUENCE [LARGE SCALE GENOMIC DNA]</scope>
    <source>
        <strain evidence="5 6">DSM 13521</strain>
    </source>
</reference>
<dbReference type="InterPro" id="IPR032423">
    <property type="entry name" value="AAA_assoc_2"/>
</dbReference>
<dbReference type="Proteomes" id="UP000275356">
    <property type="component" value="Unassembled WGS sequence"/>
</dbReference>
<dbReference type="Pfam" id="PF16193">
    <property type="entry name" value="AAA_assoc_2"/>
    <property type="match status" value="1"/>
</dbReference>
<dbReference type="SMART" id="SM00382">
    <property type="entry name" value="AAA"/>
    <property type="match status" value="1"/>
</dbReference>
<organism evidence="5 6">
    <name type="scientific">Salana multivorans</name>
    <dbReference type="NCBI Taxonomy" id="120377"/>
    <lineage>
        <taxon>Bacteria</taxon>
        <taxon>Bacillati</taxon>
        <taxon>Actinomycetota</taxon>
        <taxon>Actinomycetes</taxon>
        <taxon>Micrococcales</taxon>
        <taxon>Beutenbergiaceae</taxon>
        <taxon>Salana</taxon>
    </lineage>
</organism>
<dbReference type="GO" id="GO:0008047">
    <property type="term" value="F:enzyme activator activity"/>
    <property type="evidence" value="ECO:0007669"/>
    <property type="project" value="TreeGrafter"/>
</dbReference>
<dbReference type="FunFam" id="1.20.272.10:FF:000001">
    <property type="entry name" value="Putative AAA family ATPase"/>
    <property type="match status" value="1"/>
</dbReference>
<dbReference type="SUPFAM" id="SSF52540">
    <property type="entry name" value="P-loop containing nucleoside triphosphate hydrolases"/>
    <property type="match status" value="1"/>
</dbReference>
<accession>A0A3N2D1H1</accession>
<dbReference type="AlphaFoldDB" id="A0A3N2D1H1"/>
<keyword evidence="2" id="KW-0547">Nucleotide-binding</keyword>
<gene>
    <name evidence="5" type="ORF">EDD28_3021</name>
</gene>
<sequence>MDLFEAASTDEAGVPGVDPAAPLAVRMRPASLEEVVGQGHLLRAGAPLRRLVEPTRAGSPPPSSVVLWGPPGTGKTTIAYLIARAGGRRFVELSAVTAGVKDVRMVIEDARRRLAGGGEETVLFVDEVHRFSKTQQDALLPSVENRWVTLVAATTENPSFSVISPLLSRSLLLTLHSLEPEDVADLVRRAVADERGLGGTVELSEEALEQLVRLVGGDARKALTVLEAAAATALEEQADDDETDQGEDDAGAPAVITIDVVERAVDVAAVRYDRDGDQHYDVASAFIKSMRGSDVDAALHYLARMIAAGEDPRFIARRIVIAASEEIGMADPTALQTAVAAHQAVSFIGMPESQLILAQAVIHVATAPKSNATTLAIAAALGDVRSGKAGAVPFHLRDAHYAGAKDLGHGKGYQYAHDAPHGVAPQRYAPEGLEDARYYAPTDRGNERAVAARLERIREILDSQP</sequence>
<comment type="similarity">
    <text evidence="1">Belongs to the AAA ATPase family. RarA/MGS1/WRNIP1 subfamily.</text>
</comment>
<dbReference type="Gene3D" id="1.10.3710.10">
    <property type="entry name" value="DNA polymerase III clamp loader subunits, C-terminal domain"/>
    <property type="match status" value="1"/>
</dbReference>
<dbReference type="GO" id="GO:0016887">
    <property type="term" value="F:ATP hydrolysis activity"/>
    <property type="evidence" value="ECO:0007669"/>
    <property type="project" value="InterPro"/>
</dbReference>
<dbReference type="OrthoDB" id="9778364at2"/>
<dbReference type="InterPro" id="IPR008921">
    <property type="entry name" value="DNA_pol3_clamp-load_cplx_C"/>
</dbReference>
<dbReference type="SUPFAM" id="SSF48019">
    <property type="entry name" value="post-AAA+ oligomerization domain-like"/>
    <property type="match status" value="1"/>
</dbReference>
<keyword evidence="3" id="KW-0067">ATP-binding</keyword>
<dbReference type="FunFam" id="3.40.50.300:FF:000345">
    <property type="entry name" value="AAA family ATPase"/>
    <property type="match status" value="1"/>
</dbReference>
<dbReference type="RefSeq" id="WP_123740543.1">
    <property type="nucleotide sequence ID" value="NZ_RKHQ01000002.1"/>
</dbReference>
<dbReference type="GO" id="GO:0005524">
    <property type="term" value="F:ATP binding"/>
    <property type="evidence" value="ECO:0007669"/>
    <property type="project" value="UniProtKB-KW"/>
</dbReference>
<dbReference type="GO" id="GO:0017116">
    <property type="term" value="F:single-stranded DNA helicase activity"/>
    <property type="evidence" value="ECO:0007669"/>
    <property type="project" value="TreeGrafter"/>
</dbReference>
<dbReference type="InterPro" id="IPR003593">
    <property type="entry name" value="AAA+_ATPase"/>
</dbReference>
<dbReference type="PANTHER" id="PTHR13779">
    <property type="entry name" value="WERNER HELICASE-INTERACTING PROTEIN 1 FAMILY MEMBER"/>
    <property type="match status" value="1"/>
</dbReference>
<dbReference type="InterPro" id="IPR027417">
    <property type="entry name" value="P-loop_NTPase"/>
</dbReference>
<evidence type="ECO:0000313" key="5">
    <source>
        <dbReference type="EMBL" id="ROR93603.1"/>
    </source>
</evidence>
<dbReference type="CDD" id="cd00009">
    <property type="entry name" value="AAA"/>
    <property type="match status" value="1"/>
</dbReference>
<dbReference type="InterPro" id="IPR021886">
    <property type="entry name" value="MgsA_C"/>
</dbReference>
<keyword evidence="6" id="KW-1185">Reference proteome</keyword>
<dbReference type="Gene3D" id="1.20.272.10">
    <property type="match status" value="1"/>
</dbReference>
<evidence type="ECO:0000256" key="3">
    <source>
        <dbReference type="ARBA" id="ARBA00022840"/>
    </source>
</evidence>
<dbReference type="Pfam" id="PF12002">
    <property type="entry name" value="MgsA_C"/>
    <property type="match status" value="1"/>
</dbReference>
<name>A0A3N2D1H1_9MICO</name>
<evidence type="ECO:0000256" key="2">
    <source>
        <dbReference type="ARBA" id="ARBA00022741"/>
    </source>
</evidence>
<dbReference type="PANTHER" id="PTHR13779:SF7">
    <property type="entry name" value="ATPASE WRNIP1"/>
    <property type="match status" value="1"/>
</dbReference>
<feature type="domain" description="AAA+ ATPase" evidence="4">
    <location>
        <begin position="61"/>
        <end position="181"/>
    </location>
</feature>
<evidence type="ECO:0000313" key="6">
    <source>
        <dbReference type="Proteomes" id="UP000275356"/>
    </source>
</evidence>
<dbReference type="Pfam" id="PF00004">
    <property type="entry name" value="AAA"/>
    <property type="match status" value="1"/>
</dbReference>
<dbReference type="GO" id="GO:0003677">
    <property type="term" value="F:DNA binding"/>
    <property type="evidence" value="ECO:0007669"/>
    <property type="project" value="InterPro"/>
</dbReference>